<evidence type="ECO:0000256" key="1">
    <source>
        <dbReference type="SAM" id="MobiDB-lite"/>
    </source>
</evidence>
<feature type="domain" description="DNA-binding transcriptional repressor CapW C-terminal dimerisation" evidence="3">
    <location>
        <begin position="224"/>
        <end position="294"/>
    </location>
</feature>
<proteinExistence type="predicted"/>
<evidence type="ECO:0000259" key="2">
    <source>
        <dbReference type="Pfam" id="PF13280"/>
    </source>
</evidence>
<dbReference type="PANTHER" id="PTHR34580">
    <property type="match status" value="1"/>
</dbReference>
<feature type="domain" description="WYL" evidence="2">
    <location>
        <begin position="140"/>
        <end position="205"/>
    </location>
</feature>
<sequence length="302" mass="34565">MMTDEPNAPGNSPASPARLGARWGQERRLEFIDYRLRWDGQINRSDLTDFFGISVPQASIDLSEYARLASHNLEYDNRTRVYRSTAAFSPVFASSALDRYLDDLLRIAIQPDIPYGSFLGWHAPVATVPRPGRRLDADTVGLVLRAIRQHHALFVTYCSLSTPEPTDRKLTPHALVQDGARWHFRAFCHTKHEFRDFSLSRVITARDAGPDEDRAAGDTQWHTIVDLVIGANPRLKPHQKRVIEWDYAMENGEITLQCRQALTFYLLYQLNLQEEKPENSPLRQQLTLKNRKKIAHLLPPLS</sequence>
<reference evidence="5 6" key="1">
    <citation type="submission" date="2022-05" db="EMBL/GenBank/DDBJ databases">
        <title>Novel Pseudomonas spp. Isolated from a Rainbow Trout Aquaculture Facility.</title>
        <authorList>
            <person name="Testerman T."/>
            <person name="Graf J."/>
        </authorList>
    </citation>
    <scope>NUCLEOTIDE SEQUENCE [LARGE SCALE GENOMIC DNA]</scope>
    <source>
        <strain evidence="5 6">ID357</strain>
    </source>
</reference>
<dbReference type="Proteomes" id="UP001217610">
    <property type="component" value="Unassembled WGS sequence"/>
</dbReference>
<dbReference type="InterPro" id="IPR051534">
    <property type="entry name" value="CBASS_pafABC_assoc_protein"/>
</dbReference>
<protein>
    <submittedName>
        <fullName evidence="5">WYL domain-containing protein</fullName>
    </submittedName>
</protein>
<evidence type="ECO:0000259" key="4">
    <source>
        <dbReference type="Pfam" id="PF26109"/>
    </source>
</evidence>
<keyword evidence="6" id="KW-1185">Reference proteome</keyword>
<dbReference type="InterPro" id="IPR059020">
    <property type="entry name" value="CapW_CTD"/>
</dbReference>
<dbReference type="InterPro" id="IPR026881">
    <property type="entry name" value="WYL_dom"/>
</dbReference>
<comment type="caution">
    <text evidence="5">The sequence shown here is derived from an EMBL/GenBank/DDBJ whole genome shotgun (WGS) entry which is preliminary data.</text>
</comment>
<evidence type="ECO:0000259" key="3">
    <source>
        <dbReference type="Pfam" id="PF26107"/>
    </source>
</evidence>
<dbReference type="InterPro" id="IPR016634">
    <property type="entry name" value="CapW-like"/>
</dbReference>
<feature type="compositionally biased region" description="Low complexity" evidence="1">
    <location>
        <begin position="1"/>
        <end position="17"/>
    </location>
</feature>
<dbReference type="Pfam" id="PF13280">
    <property type="entry name" value="WYL"/>
    <property type="match status" value="1"/>
</dbReference>
<name>A0ABT5Q889_9PSED</name>
<evidence type="ECO:0000313" key="5">
    <source>
        <dbReference type="EMBL" id="MDD1150250.1"/>
    </source>
</evidence>
<evidence type="ECO:0000313" key="6">
    <source>
        <dbReference type="Proteomes" id="UP001217610"/>
    </source>
</evidence>
<dbReference type="Pfam" id="PF26107">
    <property type="entry name" value="BrxR_CTD"/>
    <property type="match status" value="1"/>
</dbReference>
<gene>
    <name evidence="5" type="ORF">M5G25_18345</name>
</gene>
<feature type="domain" description="DNA-binding transcriptional repressor CapW winged helix-turn-helix" evidence="4">
    <location>
        <begin position="25"/>
        <end position="103"/>
    </location>
</feature>
<dbReference type="PROSITE" id="PS52050">
    <property type="entry name" value="WYL"/>
    <property type="match status" value="1"/>
</dbReference>
<organism evidence="5 6">
    <name type="scientific">Pseudomonas idahonensis</name>
    <dbReference type="NCBI Taxonomy" id="2942628"/>
    <lineage>
        <taxon>Bacteria</taxon>
        <taxon>Pseudomonadati</taxon>
        <taxon>Pseudomonadota</taxon>
        <taxon>Gammaproteobacteria</taxon>
        <taxon>Pseudomonadales</taxon>
        <taxon>Pseudomonadaceae</taxon>
        <taxon>Pseudomonas</taxon>
    </lineage>
</organism>
<dbReference type="InterPro" id="IPR059019">
    <property type="entry name" value="WHD_CapW"/>
</dbReference>
<dbReference type="EMBL" id="JAMDGR010000014">
    <property type="protein sequence ID" value="MDD1150250.1"/>
    <property type="molecule type" value="Genomic_DNA"/>
</dbReference>
<dbReference type="PIRSF" id="PIRSF015558">
    <property type="entry name" value="Txn_reg_DeoR_prd"/>
    <property type="match status" value="1"/>
</dbReference>
<dbReference type="PANTHER" id="PTHR34580:SF3">
    <property type="entry name" value="PROTEIN PAFB"/>
    <property type="match status" value="1"/>
</dbReference>
<accession>A0ABT5Q889</accession>
<dbReference type="RefSeq" id="WP_273923587.1">
    <property type="nucleotide sequence ID" value="NZ_JAMDGR010000014.1"/>
</dbReference>
<feature type="region of interest" description="Disordered" evidence="1">
    <location>
        <begin position="1"/>
        <end position="21"/>
    </location>
</feature>
<dbReference type="Pfam" id="PF26109">
    <property type="entry name" value="WHD_BrxR"/>
    <property type="match status" value="1"/>
</dbReference>